<dbReference type="Proteomes" id="UP000028012">
    <property type="component" value="Unassembled WGS sequence"/>
</dbReference>
<organism evidence="9 10">
    <name type="scientific">Xanthomonas axonopodis pv. vasculorum</name>
    <dbReference type="NCBI Taxonomy" id="325777"/>
    <lineage>
        <taxon>Bacteria</taxon>
        <taxon>Pseudomonadati</taxon>
        <taxon>Pseudomonadota</taxon>
        <taxon>Gammaproteobacteria</taxon>
        <taxon>Lysobacterales</taxon>
        <taxon>Lysobacteraceae</taxon>
        <taxon>Xanthomonas</taxon>
    </lineage>
</organism>
<proteinExistence type="inferred from homology"/>
<accession>A0A098PXA0</accession>
<dbReference type="PANTHER" id="PTHR38779:SF2">
    <property type="entry name" value="TYPE II SECRETION SYSTEM PROTEIN I-RELATED"/>
    <property type="match status" value="1"/>
</dbReference>
<keyword evidence="7" id="KW-1133">Transmembrane helix</keyword>
<evidence type="ECO:0000256" key="4">
    <source>
        <dbReference type="ARBA" id="ARBA00022481"/>
    </source>
</evidence>
<keyword evidence="4" id="KW-0488">Methylation</keyword>
<evidence type="ECO:0000256" key="5">
    <source>
        <dbReference type="ARBA" id="ARBA00022519"/>
    </source>
</evidence>
<dbReference type="HOGENOM" id="CLU_130289_0_0_6"/>
<name>A0A098PXA0_9XANT</name>
<dbReference type="GeneID" id="58001774"/>
<evidence type="ECO:0000256" key="3">
    <source>
        <dbReference type="ARBA" id="ARBA00022475"/>
    </source>
</evidence>
<dbReference type="GO" id="GO:0015628">
    <property type="term" value="P:protein secretion by the type II secretion system"/>
    <property type="evidence" value="ECO:0007669"/>
    <property type="project" value="InterPro"/>
</dbReference>
<evidence type="ECO:0000256" key="7">
    <source>
        <dbReference type="ARBA" id="ARBA00022989"/>
    </source>
</evidence>
<dbReference type="InterPro" id="IPR010052">
    <property type="entry name" value="T2SS_protein-GspI"/>
</dbReference>
<comment type="caution">
    <text evidence="9">The sequence shown here is derived from an EMBL/GenBank/DDBJ whole genome shotgun (WGS) entry which is preliminary data.</text>
</comment>
<keyword evidence="5" id="KW-0997">Cell inner membrane</keyword>
<dbReference type="EMBL" id="JPHD02000109">
    <property type="protein sequence ID" value="KGE51243.1"/>
    <property type="molecule type" value="Genomic_DNA"/>
</dbReference>
<reference evidence="9 10" key="1">
    <citation type="submission" date="2014-09" db="EMBL/GenBank/DDBJ databases">
        <title>A draft genome sequence for Xanthomonas axonopodis pv. vasculorum NCPPB 900.</title>
        <authorList>
            <person name="Harrison J."/>
            <person name="Studholme D.J."/>
        </authorList>
    </citation>
    <scope>NUCLEOTIDE SEQUENCE [LARGE SCALE GENOMIC DNA]</scope>
    <source>
        <strain evidence="9 10">NCPPB 900</strain>
    </source>
</reference>
<dbReference type="AlphaFoldDB" id="A0A098PXA0"/>
<dbReference type="Pfam" id="PF07963">
    <property type="entry name" value="N_methyl"/>
    <property type="match status" value="1"/>
</dbReference>
<gene>
    <name evidence="9" type="ORF">GW15_0216170</name>
</gene>
<evidence type="ECO:0000313" key="10">
    <source>
        <dbReference type="Proteomes" id="UP000028012"/>
    </source>
</evidence>
<comment type="subcellular location">
    <subcellularLocation>
        <location evidence="1">Cell inner membrane</location>
        <topology evidence="1">Single-pass membrane protein</topology>
    </subcellularLocation>
</comment>
<keyword evidence="8" id="KW-0472">Membrane</keyword>
<dbReference type="eggNOG" id="COG2165">
    <property type="taxonomic scope" value="Bacteria"/>
</dbReference>
<sequence length="138" mass="15485">MRHQRGYTLIEVIVAFALLALALSLLLGSLSGAARQVRAADESTRATLHAQSLLAVQGIDKPLEPEQQQGTFENGHFRWSMDVRPYDEPRRNRQTPMSPGAHRLLQVTLVVRWGEQPNQMLQWRTLRLVAANPQGSPP</sequence>
<evidence type="ECO:0000256" key="8">
    <source>
        <dbReference type="ARBA" id="ARBA00023136"/>
    </source>
</evidence>
<dbReference type="PANTHER" id="PTHR38779">
    <property type="entry name" value="TYPE II SECRETION SYSTEM PROTEIN I-RELATED"/>
    <property type="match status" value="1"/>
</dbReference>
<comment type="similarity">
    <text evidence="2">Belongs to the GSP I family.</text>
</comment>
<dbReference type="STRING" id="325777.GW15_0216170"/>
<dbReference type="InterPro" id="IPR012902">
    <property type="entry name" value="N_methyl_site"/>
</dbReference>
<keyword evidence="3" id="KW-1003">Cell membrane</keyword>
<dbReference type="GO" id="GO:0015627">
    <property type="term" value="C:type II protein secretion system complex"/>
    <property type="evidence" value="ECO:0007669"/>
    <property type="project" value="InterPro"/>
</dbReference>
<protein>
    <submittedName>
        <fullName evidence="9">General secretion pathway protein GspI</fullName>
    </submittedName>
</protein>
<evidence type="ECO:0000256" key="1">
    <source>
        <dbReference type="ARBA" id="ARBA00004377"/>
    </source>
</evidence>
<evidence type="ECO:0000256" key="2">
    <source>
        <dbReference type="ARBA" id="ARBA00008358"/>
    </source>
</evidence>
<dbReference type="PROSITE" id="PS00409">
    <property type="entry name" value="PROKAR_NTER_METHYL"/>
    <property type="match status" value="1"/>
</dbReference>
<keyword evidence="6" id="KW-0812">Transmembrane</keyword>
<dbReference type="GO" id="GO:0005886">
    <property type="term" value="C:plasma membrane"/>
    <property type="evidence" value="ECO:0007669"/>
    <property type="project" value="UniProtKB-SubCell"/>
</dbReference>
<dbReference type="NCBIfam" id="TIGR02532">
    <property type="entry name" value="IV_pilin_GFxxxE"/>
    <property type="match status" value="1"/>
</dbReference>
<evidence type="ECO:0000256" key="6">
    <source>
        <dbReference type="ARBA" id="ARBA00022692"/>
    </source>
</evidence>
<dbReference type="RefSeq" id="WP_042823685.1">
    <property type="nucleotide sequence ID" value="NZ_CP053649.1"/>
</dbReference>
<dbReference type="NCBIfam" id="NF047828">
    <property type="entry name" value="T3SSXpsI"/>
    <property type="match status" value="1"/>
</dbReference>
<evidence type="ECO:0000313" key="9">
    <source>
        <dbReference type="EMBL" id="KGE51243.1"/>
    </source>
</evidence>